<feature type="transmembrane region" description="Helical" evidence="1">
    <location>
        <begin position="93"/>
        <end position="112"/>
    </location>
</feature>
<organism evidence="3 4">
    <name type="scientific">Mesobacillus maritimus</name>
    <dbReference type="NCBI Taxonomy" id="1643336"/>
    <lineage>
        <taxon>Bacteria</taxon>
        <taxon>Bacillati</taxon>
        <taxon>Bacillota</taxon>
        <taxon>Bacilli</taxon>
        <taxon>Bacillales</taxon>
        <taxon>Bacillaceae</taxon>
        <taxon>Mesobacillus</taxon>
    </lineage>
</organism>
<feature type="transmembrane region" description="Helical" evidence="1">
    <location>
        <begin position="66"/>
        <end position="87"/>
    </location>
</feature>
<feature type="domain" description="Putative zinc-finger" evidence="2">
    <location>
        <begin position="5"/>
        <end position="39"/>
    </location>
</feature>
<gene>
    <name evidence="3" type="ORF">H0185_16395</name>
</gene>
<evidence type="ECO:0000313" key="3">
    <source>
        <dbReference type="EMBL" id="MBY0098369.1"/>
    </source>
</evidence>
<accession>A0ABS7K806</accession>
<keyword evidence="4" id="KW-1185">Reference proteome</keyword>
<evidence type="ECO:0000259" key="2">
    <source>
        <dbReference type="Pfam" id="PF13490"/>
    </source>
</evidence>
<dbReference type="Proteomes" id="UP000769780">
    <property type="component" value="Unassembled WGS sequence"/>
</dbReference>
<evidence type="ECO:0000256" key="1">
    <source>
        <dbReference type="SAM" id="Phobius"/>
    </source>
</evidence>
<proteinExistence type="predicted"/>
<comment type="caution">
    <text evidence="3">The sequence shown here is derived from an EMBL/GenBank/DDBJ whole genome shotgun (WGS) entry which is preliminary data.</text>
</comment>
<keyword evidence="1" id="KW-1133">Transmembrane helix</keyword>
<keyword evidence="1" id="KW-0472">Membrane</keyword>
<dbReference type="Pfam" id="PF13490">
    <property type="entry name" value="zf-HC2"/>
    <property type="match status" value="1"/>
</dbReference>
<evidence type="ECO:0000313" key="4">
    <source>
        <dbReference type="Proteomes" id="UP000769780"/>
    </source>
</evidence>
<feature type="transmembrane region" description="Helical" evidence="1">
    <location>
        <begin position="117"/>
        <end position="135"/>
    </location>
</feature>
<dbReference type="RefSeq" id="WP_221874592.1">
    <property type="nucleotide sequence ID" value="NZ_JACWFH010000023.1"/>
</dbReference>
<protein>
    <submittedName>
        <fullName evidence="3">Zf-HC2 domain-containing protein</fullName>
    </submittedName>
</protein>
<name>A0ABS7K806_9BACI</name>
<dbReference type="InterPro" id="IPR027383">
    <property type="entry name" value="Znf_put"/>
</dbReference>
<sequence length="183" mass="20643">MKKDCTITRDLLPLYEEDLLQPETKVFVDEHLQSCHDCHQIAEQSQIPLSPKIKPGLSSKKMIREVTLRVTSIQIFFVAIAFLLAMSTSNMNGSKGFVLTYTLLGAITYLFYRSMILAFLIAAVPTFLWSCLMYMTDLLGNFYTESMSEALGIVLVSLVVHMLFTVTGIAIGFCIRKILEENQ</sequence>
<reference evidence="3 4" key="1">
    <citation type="submission" date="2020-07" db="EMBL/GenBank/DDBJ databases">
        <title>Fungal Genomes of the International Space Station.</title>
        <authorList>
            <person name="Seuylemezian A."/>
            <person name="Singh N.K."/>
            <person name="Wood J."/>
            <person name="Venkateswaran K."/>
        </authorList>
    </citation>
    <scope>NUCLEOTIDE SEQUENCE [LARGE SCALE GENOMIC DNA]</scope>
    <source>
        <strain evidence="3 4">PL-B2</strain>
    </source>
</reference>
<dbReference type="EMBL" id="JACWFH010000023">
    <property type="protein sequence ID" value="MBY0098369.1"/>
    <property type="molecule type" value="Genomic_DNA"/>
</dbReference>
<keyword evidence="1" id="KW-0812">Transmembrane</keyword>
<feature type="transmembrane region" description="Helical" evidence="1">
    <location>
        <begin position="150"/>
        <end position="175"/>
    </location>
</feature>